<reference evidence="1" key="1">
    <citation type="submission" date="2021-08" db="EMBL/GenBank/DDBJ databases">
        <title>The first chromosome-level gecko genome reveals the dynamic sex chromosomes of Neotropical dwarf geckos (Sphaerodactylidae: Sphaerodactylus).</title>
        <authorList>
            <person name="Pinto B.J."/>
            <person name="Keating S.E."/>
            <person name="Gamble T."/>
        </authorList>
    </citation>
    <scope>NUCLEOTIDE SEQUENCE</scope>
    <source>
        <strain evidence="1">TG3544</strain>
    </source>
</reference>
<proteinExistence type="predicted"/>
<comment type="caution">
    <text evidence="1">The sequence shown here is derived from an EMBL/GenBank/DDBJ whole genome shotgun (WGS) entry which is preliminary data.</text>
</comment>
<name>A0ACB8EV40_9SAUR</name>
<evidence type="ECO:0000313" key="2">
    <source>
        <dbReference type="Proteomes" id="UP000827872"/>
    </source>
</evidence>
<sequence>MEEAFFDLTETFLEAMATVQKLRQFQPPLGPDLRSSIVAWAVRLIVSGSPGPNQLELQERAEKGLQEMLEQLLREDPSAGHVVGLLEVSVEKTRRGGREVPAEAAGASGRETSCRKEPAPPIRPPALLQGLRKKTRAPRWEANPGQPWKEGYLHLRHVGEDWVREGSLVLLYSVLGRARQLLEEEEEDDLRMSLSALLYKL</sequence>
<organism evidence="1 2">
    <name type="scientific">Sphaerodactylus townsendi</name>
    <dbReference type="NCBI Taxonomy" id="933632"/>
    <lineage>
        <taxon>Eukaryota</taxon>
        <taxon>Metazoa</taxon>
        <taxon>Chordata</taxon>
        <taxon>Craniata</taxon>
        <taxon>Vertebrata</taxon>
        <taxon>Euteleostomi</taxon>
        <taxon>Lepidosauria</taxon>
        <taxon>Squamata</taxon>
        <taxon>Bifurcata</taxon>
        <taxon>Gekkota</taxon>
        <taxon>Sphaerodactylidae</taxon>
        <taxon>Sphaerodactylus</taxon>
    </lineage>
</organism>
<dbReference type="EMBL" id="CM037628">
    <property type="protein sequence ID" value="KAH7996415.1"/>
    <property type="molecule type" value="Genomic_DNA"/>
</dbReference>
<keyword evidence="2" id="KW-1185">Reference proteome</keyword>
<dbReference type="Proteomes" id="UP000827872">
    <property type="component" value="Linkage Group LG15"/>
</dbReference>
<protein>
    <submittedName>
        <fullName evidence="1">Uncharacterized protein</fullName>
    </submittedName>
</protein>
<accession>A0ACB8EV40</accession>
<gene>
    <name evidence="1" type="ORF">K3G42_005860</name>
</gene>
<evidence type="ECO:0000313" key="1">
    <source>
        <dbReference type="EMBL" id="KAH7996415.1"/>
    </source>
</evidence>